<protein>
    <submittedName>
        <fullName evidence="2">Uncharacterized protein</fullName>
    </submittedName>
</protein>
<keyword evidence="1" id="KW-0812">Transmembrane</keyword>
<name>A0A9Q9D800_ENSAD</name>
<gene>
    <name evidence="2" type="ORF">NE863_10525</name>
</gene>
<feature type="transmembrane region" description="Helical" evidence="1">
    <location>
        <begin position="6"/>
        <end position="24"/>
    </location>
</feature>
<evidence type="ECO:0000256" key="1">
    <source>
        <dbReference type="SAM" id="Phobius"/>
    </source>
</evidence>
<dbReference type="RefSeq" id="WP_090294225.1">
    <property type="nucleotide sequence ID" value="NZ_CAXURO020000001.1"/>
</dbReference>
<dbReference type="EMBL" id="CP098807">
    <property type="protein sequence ID" value="USJ21760.1"/>
    <property type="molecule type" value="Genomic_DNA"/>
</dbReference>
<feature type="transmembrane region" description="Helical" evidence="1">
    <location>
        <begin position="103"/>
        <end position="122"/>
    </location>
</feature>
<feature type="transmembrane region" description="Helical" evidence="1">
    <location>
        <begin position="36"/>
        <end position="58"/>
    </location>
</feature>
<dbReference type="Proteomes" id="UP001055460">
    <property type="component" value="Chromosome"/>
</dbReference>
<sequence>MWKAFAVFYCLLATFGVLLGGYIMAGRSVPMSTIGLGLASVAFVMALLTAVGLVAYAFNLNAPPYGLWRPLGWLIGVYQLLVSLLSVVRFAQMFATIPAGSDVGVTNLIWLVLGLALNYFSWLGVWRYGRRMAQQPAQAR</sequence>
<evidence type="ECO:0000313" key="2">
    <source>
        <dbReference type="EMBL" id="USJ21760.1"/>
    </source>
</evidence>
<dbReference type="AlphaFoldDB" id="A0A9Q9D800"/>
<dbReference type="OrthoDB" id="8420518at2"/>
<proteinExistence type="predicted"/>
<evidence type="ECO:0000313" key="3">
    <source>
        <dbReference type="Proteomes" id="UP001055460"/>
    </source>
</evidence>
<organism evidence="2 3">
    <name type="scientific">Ensifer adhaerens</name>
    <name type="common">Sinorhizobium morelense</name>
    <dbReference type="NCBI Taxonomy" id="106592"/>
    <lineage>
        <taxon>Bacteria</taxon>
        <taxon>Pseudomonadati</taxon>
        <taxon>Pseudomonadota</taxon>
        <taxon>Alphaproteobacteria</taxon>
        <taxon>Hyphomicrobiales</taxon>
        <taxon>Rhizobiaceae</taxon>
        <taxon>Sinorhizobium/Ensifer group</taxon>
        <taxon>Ensifer</taxon>
    </lineage>
</organism>
<keyword evidence="1" id="KW-0472">Membrane</keyword>
<feature type="transmembrane region" description="Helical" evidence="1">
    <location>
        <begin position="70"/>
        <end position="91"/>
    </location>
</feature>
<keyword evidence="1" id="KW-1133">Transmembrane helix</keyword>
<reference evidence="2" key="1">
    <citation type="submission" date="2022-06" db="EMBL/GenBank/DDBJ databases">
        <title>Physiological and biochemical characterization and genomic elucidation of a strain of the genus Ensifer adhaerens M8 that combines arsenic oxidation and chromium reduction.</title>
        <authorList>
            <person name="Li X."/>
            <person name="Yu c."/>
        </authorList>
    </citation>
    <scope>NUCLEOTIDE SEQUENCE</scope>
    <source>
        <strain evidence="2">M8</strain>
    </source>
</reference>
<accession>A0A9Q9D800</accession>